<reference evidence="6" key="1">
    <citation type="submission" date="2021-02" db="EMBL/GenBank/DDBJ databases">
        <authorList>
            <person name="Nowell W R."/>
        </authorList>
    </citation>
    <scope>NUCLEOTIDE SEQUENCE</scope>
</reference>
<comment type="caution">
    <text evidence="6">The sequence shown here is derived from an EMBL/GenBank/DDBJ whole genome shotgun (WGS) entry which is preliminary data.</text>
</comment>
<dbReference type="Proteomes" id="UP000676336">
    <property type="component" value="Unassembled WGS sequence"/>
</dbReference>
<protein>
    <recommendedName>
        <fullName evidence="4">RRM domain-containing protein</fullName>
    </recommendedName>
</protein>
<dbReference type="Pfam" id="PF00076">
    <property type="entry name" value="RRM_1"/>
    <property type="match status" value="1"/>
</dbReference>
<feature type="non-terminal residue" evidence="6">
    <location>
        <position position="1"/>
    </location>
</feature>
<feature type="non-terminal residue" evidence="6">
    <location>
        <position position="163"/>
    </location>
</feature>
<dbReference type="SMART" id="SM00360">
    <property type="entry name" value="RRM"/>
    <property type="match status" value="1"/>
</dbReference>
<evidence type="ECO:0000259" key="4">
    <source>
        <dbReference type="PROSITE" id="PS50102"/>
    </source>
</evidence>
<feature type="compositionally biased region" description="Low complexity" evidence="3">
    <location>
        <begin position="12"/>
        <end position="41"/>
    </location>
</feature>
<dbReference type="InterPro" id="IPR050374">
    <property type="entry name" value="RRT5_SRSF_SR"/>
</dbReference>
<evidence type="ECO:0000256" key="1">
    <source>
        <dbReference type="ARBA" id="ARBA00022884"/>
    </source>
</evidence>
<evidence type="ECO:0000256" key="3">
    <source>
        <dbReference type="SAM" id="MobiDB-lite"/>
    </source>
</evidence>
<dbReference type="Gene3D" id="3.30.70.330">
    <property type="match status" value="1"/>
</dbReference>
<name>A0A8S3IUI6_9BILA</name>
<feature type="compositionally biased region" description="Basic residues" evidence="3">
    <location>
        <begin position="1"/>
        <end position="11"/>
    </location>
</feature>
<feature type="compositionally biased region" description="Low complexity" evidence="3">
    <location>
        <begin position="49"/>
        <end position="68"/>
    </location>
</feature>
<feature type="domain" description="RRM" evidence="4">
    <location>
        <begin position="89"/>
        <end position="163"/>
    </location>
</feature>
<accession>A0A8S3IUI6</accession>
<sequence>SPGRSRSRSRSPNRLSPSHNNQQSSQRNYYRSSSKNNSSFNFHDRRNNRYPSNNNNGNDHRNNNGGDRLSQAVNLYSDRELGLKYRWEKTVHVSNIPYDMRWTALKDLFRTEVGEVMYTEVFERDGKSLGCGSVEFRTVEEAKRAVDKMHQFEYGGRKLAVKL</sequence>
<gene>
    <name evidence="6" type="ORF">GIL414_LOCUS78494</name>
    <name evidence="5" type="ORF">SMN809_LOCUS76839</name>
</gene>
<organism evidence="6 7">
    <name type="scientific">Rotaria magnacalcarata</name>
    <dbReference type="NCBI Taxonomy" id="392030"/>
    <lineage>
        <taxon>Eukaryota</taxon>
        <taxon>Metazoa</taxon>
        <taxon>Spiralia</taxon>
        <taxon>Gnathifera</taxon>
        <taxon>Rotifera</taxon>
        <taxon>Eurotatoria</taxon>
        <taxon>Bdelloidea</taxon>
        <taxon>Philodinida</taxon>
        <taxon>Philodinidae</taxon>
        <taxon>Rotaria</taxon>
    </lineage>
</organism>
<dbReference type="PANTHER" id="PTHR23003">
    <property type="entry name" value="RNA RECOGNITION MOTIF RRM DOMAIN CONTAINING PROTEIN"/>
    <property type="match status" value="1"/>
</dbReference>
<dbReference type="EMBL" id="CAJOBJ010350084">
    <property type="protein sequence ID" value="CAF5207047.1"/>
    <property type="molecule type" value="Genomic_DNA"/>
</dbReference>
<dbReference type="PROSITE" id="PS50102">
    <property type="entry name" value="RRM"/>
    <property type="match status" value="1"/>
</dbReference>
<evidence type="ECO:0000313" key="5">
    <source>
        <dbReference type="EMBL" id="CAF5205726.1"/>
    </source>
</evidence>
<dbReference type="InterPro" id="IPR012677">
    <property type="entry name" value="Nucleotide-bd_a/b_plait_sf"/>
</dbReference>
<feature type="region of interest" description="Disordered" evidence="3">
    <location>
        <begin position="1"/>
        <end position="70"/>
    </location>
</feature>
<dbReference type="Proteomes" id="UP000681720">
    <property type="component" value="Unassembled WGS sequence"/>
</dbReference>
<dbReference type="SUPFAM" id="SSF54928">
    <property type="entry name" value="RNA-binding domain, RBD"/>
    <property type="match status" value="1"/>
</dbReference>
<dbReference type="GO" id="GO:0003729">
    <property type="term" value="F:mRNA binding"/>
    <property type="evidence" value="ECO:0007669"/>
    <property type="project" value="TreeGrafter"/>
</dbReference>
<dbReference type="GO" id="GO:0005634">
    <property type="term" value="C:nucleus"/>
    <property type="evidence" value="ECO:0007669"/>
    <property type="project" value="TreeGrafter"/>
</dbReference>
<dbReference type="InterPro" id="IPR000504">
    <property type="entry name" value="RRM_dom"/>
</dbReference>
<dbReference type="EMBL" id="CAJOBI010335863">
    <property type="protein sequence ID" value="CAF5205726.1"/>
    <property type="molecule type" value="Genomic_DNA"/>
</dbReference>
<evidence type="ECO:0000313" key="6">
    <source>
        <dbReference type="EMBL" id="CAF5207047.1"/>
    </source>
</evidence>
<dbReference type="GO" id="GO:0005737">
    <property type="term" value="C:cytoplasm"/>
    <property type="evidence" value="ECO:0007669"/>
    <property type="project" value="TreeGrafter"/>
</dbReference>
<evidence type="ECO:0000313" key="7">
    <source>
        <dbReference type="Proteomes" id="UP000681720"/>
    </source>
</evidence>
<evidence type="ECO:0000256" key="2">
    <source>
        <dbReference type="PROSITE-ProRule" id="PRU00176"/>
    </source>
</evidence>
<keyword evidence="1 2" id="KW-0694">RNA-binding</keyword>
<dbReference type="InterPro" id="IPR035979">
    <property type="entry name" value="RBD_domain_sf"/>
</dbReference>
<dbReference type="AlphaFoldDB" id="A0A8S3IUI6"/>
<proteinExistence type="predicted"/>